<protein>
    <submittedName>
        <fullName evidence="2">Uncharacterized protein</fullName>
    </submittedName>
</protein>
<keyword evidence="3" id="KW-1185">Reference proteome</keyword>
<dbReference type="EMBL" id="NRDI02000001">
    <property type="protein sequence ID" value="KAI1520536.1"/>
    <property type="molecule type" value="Genomic_DNA"/>
</dbReference>
<dbReference type="Proteomes" id="UP000249757">
    <property type="component" value="Unassembled WGS sequence"/>
</dbReference>
<evidence type="ECO:0000313" key="2">
    <source>
        <dbReference type="EMBL" id="KAI1520536.1"/>
    </source>
</evidence>
<gene>
    <name evidence="2" type="ORF">Ptr86124_000904</name>
</gene>
<evidence type="ECO:0000256" key="1">
    <source>
        <dbReference type="SAM" id="MobiDB-lite"/>
    </source>
</evidence>
<reference evidence="3" key="1">
    <citation type="journal article" date="2022" name="Microb. Genom.">
        <title>A global pangenome for the wheat fungal pathogen Pyrenophora tritici-repentis and prediction of effector protein structural homology.</title>
        <authorList>
            <person name="Moolhuijzen P.M."/>
            <person name="See P.T."/>
            <person name="Shi G."/>
            <person name="Powell H.R."/>
            <person name="Cockram J."/>
            <person name="Jorgensen L.N."/>
            <person name="Benslimane H."/>
            <person name="Strelkov S.E."/>
            <person name="Turner J."/>
            <person name="Liu Z."/>
            <person name="Moffat C.S."/>
        </authorList>
    </citation>
    <scope>NUCLEOTIDE SEQUENCE [LARGE SCALE GENOMIC DNA]</scope>
</reference>
<organism evidence="2 3">
    <name type="scientific">Pyrenophora tritici-repentis</name>
    <dbReference type="NCBI Taxonomy" id="45151"/>
    <lineage>
        <taxon>Eukaryota</taxon>
        <taxon>Fungi</taxon>
        <taxon>Dikarya</taxon>
        <taxon>Ascomycota</taxon>
        <taxon>Pezizomycotina</taxon>
        <taxon>Dothideomycetes</taxon>
        <taxon>Pleosporomycetidae</taxon>
        <taxon>Pleosporales</taxon>
        <taxon>Pleosporineae</taxon>
        <taxon>Pleosporaceae</taxon>
        <taxon>Pyrenophora</taxon>
    </lineage>
</organism>
<proteinExistence type="predicted"/>
<feature type="region of interest" description="Disordered" evidence="1">
    <location>
        <begin position="30"/>
        <end position="50"/>
    </location>
</feature>
<dbReference type="AlphaFoldDB" id="A0A2W1ERS7"/>
<comment type="caution">
    <text evidence="2">The sequence shown here is derived from an EMBL/GenBank/DDBJ whole genome shotgun (WGS) entry which is preliminary data.</text>
</comment>
<evidence type="ECO:0000313" key="3">
    <source>
        <dbReference type="Proteomes" id="UP000249757"/>
    </source>
</evidence>
<sequence length="50" mass="5529">MFTEEQERMVHQLAAEYMRSLSIVVNANSTRDNNVAPPPANVMAQAEAVP</sequence>
<name>A0A2W1ERS7_9PLEO</name>
<accession>A0A2W1ERS7</accession>